<dbReference type="InterPro" id="IPR037036">
    <property type="entry name" value="PDED_dom_sf"/>
</dbReference>
<dbReference type="PANTHER" id="PTHR12976:SF0">
    <property type="entry name" value="RETINAL ROD RHODOPSIN-SENSITIVE CGMP 3',5'-CYCLIC PHOSPHODIESTERASE SUBUNIT DELTA"/>
    <property type="match status" value="1"/>
</dbReference>
<reference evidence="3" key="2">
    <citation type="submission" date="2024-10" db="UniProtKB">
        <authorList>
            <consortium name="EnsemblProtists"/>
        </authorList>
    </citation>
    <scope>IDENTIFICATION</scope>
</reference>
<dbReference type="InterPro" id="IPR014756">
    <property type="entry name" value="Ig_E-set"/>
</dbReference>
<organism evidence="3 4">
    <name type="scientific">Emiliania huxleyi (strain CCMP1516)</name>
    <dbReference type="NCBI Taxonomy" id="280463"/>
    <lineage>
        <taxon>Eukaryota</taxon>
        <taxon>Haptista</taxon>
        <taxon>Haptophyta</taxon>
        <taxon>Prymnesiophyceae</taxon>
        <taxon>Isochrysidales</taxon>
        <taxon>Noelaerhabdaceae</taxon>
        <taxon>Emiliania</taxon>
    </lineage>
</organism>
<dbReference type="STRING" id="2903.R1FRE0"/>
<feature type="domain" description="GMP phosphodiesterase delta subunit" evidence="2">
    <location>
        <begin position="6"/>
        <end position="106"/>
    </location>
</feature>
<name>A0A0D3KR51_EMIH1</name>
<dbReference type="KEGG" id="ehx:EMIHUDRAFT_47431"/>
<dbReference type="HOGENOM" id="CLU_119682_1_0_1"/>
<reference evidence="4" key="1">
    <citation type="journal article" date="2013" name="Nature">
        <title>Pan genome of the phytoplankton Emiliania underpins its global distribution.</title>
        <authorList>
            <person name="Read B.A."/>
            <person name="Kegel J."/>
            <person name="Klute M.J."/>
            <person name="Kuo A."/>
            <person name="Lefebvre S.C."/>
            <person name="Maumus F."/>
            <person name="Mayer C."/>
            <person name="Miller J."/>
            <person name="Monier A."/>
            <person name="Salamov A."/>
            <person name="Young J."/>
            <person name="Aguilar M."/>
            <person name="Claverie J.M."/>
            <person name="Frickenhaus S."/>
            <person name="Gonzalez K."/>
            <person name="Herman E.K."/>
            <person name="Lin Y.C."/>
            <person name="Napier J."/>
            <person name="Ogata H."/>
            <person name="Sarno A.F."/>
            <person name="Shmutz J."/>
            <person name="Schroeder D."/>
            <person name="de Vargas C."/>
            <person name="Verret F."/>
            <person name="von Dassow P."/>
            <person name="Valentin K."/>
            <person name="Van de Peer Y."/>
            <person name="Wheeler G."/>
            <person name="Dacks J.B."/>
            <person name="Delwiche C.F."/>
            <person name="Dyhrman S.T."/>
            <person name="Glockner G."/>
            <person name="John U."/>
            <person name="Richards T."/>
            <person name="Worden A.Z."/>
            <person name="Zhang X."/>
            <person name="Grigoriev I.V."/>
            <person name="Allen A.E."/>
            <person name="Bidle K."/>
            <person name="Borodovsky M."/>
            <person name="Bowler C."/>
            <person name="Brownlee C."/>
            <person name="Cock J.M."/>
            <person name="Elias M."/>
            <person name="Gladyshev V.N."/>
            <person name="Groth M."/>
            <person name="Guda C."/>
            <person name="Hadaegh A."/>
            <person name="Iglesias-Rodriguez M.D."/>
            <person name="Jenkins J."/>
            <person name="Jones B.M."/>
            <person name="Lawson T."/>
            <person name="Leese F."/>
            <person name="Lindquist E."/>
            <person name="Lobanov A."/>
            <person name="Lomsadze A."/>
            <person name="Malik S.B."/>
            <person name="Marsh M.E."/>
            <person name="Mackinder L."/>
            <person name="Mock T."/>
            <person name="Mueller-Roeber B."/>
            <person name="Pagarete A."/>
            <person name="Parker M."/>
            <person name="Probert I."/>
            <person name="Quesneville H."/>
            <person name="Raines C."/>
            <person name="Rensing S.A."/>
            <person name="Riano-Pachon D.M."/>
            <person name="Richier S."/>
            <person name="Rokitta S."/>
            <person name="Shiraiwa Y."/>
            <person name="Soanes D.M."/>
            <person name="van der Giezen M."/>
            <person name="Wahlund T.M."/>
            <person name="Williams B."/>
            <person name="Wilson W."/>
            <person name="Wolfe G."/>
            <person name="Wurch L.L."/>
        </authorList>
    </citation>
    <scope>NUCLEOTIDE SEQUENCE</scope>
</reference>
<dbReference type="PANTHER" id="PTHR12976">
    <property type="entry name" value="RETINAL ROD RHODOPSIN-SENSITIVE CGMP 3',5'-CYCLIC PHOSPHODIESTERASE DELTA-SUBUNIT"/>
    <property type="match status" value="1"/>
</dbReference>
<proteinExistence type="inferred from homology"/>
<sequence>SHRAHAILAGFKINWMSMCDAETGSKYWQEEEWGDLMAEREIHIPASILRCRAVAREFQFSSVRGARSLQLARRGRLIENCMEEWRFHFGFVIPNSTNTWQQTIEA</sequence>
<comment type="similarity">
    <text evidence="1">Belongs to the PDE6D/unc-119 family.</text>
</comment>
<dbReference type="eggNOG" id="KOG4038">
    <property type="taxonomic scope" value="Eukaryota"/>
</dbReference>
<dbReference type="GO" id="GO:0005737">
    <property type="term" value="C:cytoplasm"/>
    <property type="evidence" value="ECO:0007669"/>
    <property type="project" value="TreeGrafter"/>
</dbReference>
<dbReference type="Pfam" id="PF05351">
    <property type="entry name" value="GMP_PDE_delta"/>
    <property type="match status" value="1"/>
</dbReference>
<dbReference type="EnsemblProtists" id="EOD38236">
    <property type="protein sequence ID" value="EOD38236"/>
    <property type="gene ID" value="EMIHUDRAFT_47431"/>
</dbReference>
<dbReference type="Gene3D" id="2.70.50.40">
    <property type="entry name" value="GMP phosphodiesterase, delta subunit"/>
    <property type="match status" value="1"/>
</dbReference>
<evidence type="ECO:0000313" key="4">
    <source>
        <dbReference type="Proteomes" id="UP000013827"/>
    </source>
</evidence>
<dbReference type="GeneID" id="17283506"/>
<evidence type="ECO:0000256" key="1">
    <source>
        <dbReference type="ARBA" id="ARBA00008102"/>
    </source>
</evidence>
<evidence type="ECO:0000313" key="3">
    <source>
        <dbReference type="EnsemblProtists" id="EOD38236"/>
    </source>
</evidence>
<dbReference type="InterPro" id="IPR008015">
    <property type="entry name" value="PDED_dom"/>
</dbReference>
<dbReference type="SUPFAM" id="SSF81296">
    <property type="entry name" value="E set domains"/>
    <property type="match status" value="1"/>
</dbReference>
<protein>
    <recommendedName>
        <fullName evidence="2">GMP phosphodiesterase delta subunit domain-containing protein</fullName>
    </recommendedName>
</protein>
<dbReference type="RefSeq" id="XP_005790665.1">
    <property type="nucleotide sequence ID" value="XM_005790608.1"/>
</dbReference>
<accession>A0A0D3KR51</accession>
<dbReference type="Proteomes" id="UP000013827">
    <property type="component" value="Unassembled WGS sequence"/>
</dbReference>
<dbReference type="PaxDb" id="2903-EOD38236"/>
<dbReference type="AlphaFoldDB" id="A0A0D3KR51"/>
<keyword evidence="4" id="KW-1185">Reference proteome</keyword>
<evidence type="ECO:0000259" key="2">
    <source>
        <dbReference type="Pfam" id="PF05351"/>
    </source>
</evidence>